<proteinExistence type="predicted"/>
<organism evidence="2 3">
    <name type="scientific">Sphingobacterium kitahiroshimense</name>
    <dbReference type="NCBI Taxonomy" id="470446"/>
    <lineage>
        <taxon>Bacteria</taxon>
        <taxon>Pseudomonadati</taxon>
        <taxon>Bacteroidota</taxon>
        <taxon>Sphingobacteriia</taxon>
        <taxon>Sphingobacteriales</taxon>
        <taxon>Sphingobacteriaceae</taxon>
        <taxon>Sphingobacterium</taxon>
    </lineage>
</organism>
<name>A0ABV0BSS0_9SPHI</name>
<evidence type="ECO:0000256" key="1">
    <source>
        <dbReference type="SAM" id="Phobius"/>
    </source>
</evidence>
<gene>
    <name evidence="2" type="ORF">ABE541_04075</name>
</gene>
<evidence type="ECO:0000313" key="3">
    <source>
        <dbReference type="Proteomes" id="UP001409291"/>
    </source>
</evidence>
<keyword evidence="1" id="KW-0472">Membrane</keyword>
<accession>A0ABV0BSS0</accession>
<keyword evidence="1" id="KW-0812">Transmembrane</keyword>
<feature type="transmembrane region" description="Helical" evidence="1">
    <location>
        <begin position="21"/>
        <end position="42"/>
    </location>
</feature>
<dbReference type="RefSeq" id="WP_132841860.1">
    <property type="nucleotide sequence ID" value="NZ_JBDJLH010000001.1"/>
</dbReference>
<keyword evidence="1" id="KW-1133">Transmembrane helix</keyword>
<evidence type="ECO:0000313" key="2">
    <source>
        <dbReference type="EMBL" id="MEN5376432.1"/>
    </source>
</evidence>
<protein>
    <submittedName>
        <fullName evidence="2">Redox-active disulfide protein 2</fullName>
    </submittedName>
</protein>
<keyword evidence="3" id="KW-1185">Reference proteome</keyword>
<comment type="caution">
    <text evidence="2">The sequence shown here is derived from an EMBL/GenBank/DDBJ whole genome shotgun (WGS) entry which is preliminary data.</text>
</comment>
<feature type="transmembrane region" description="Helical" evidence="1">
    <location>
        <begin position="48"/>
        <end position="66"/>
    </location>
</feature>
<sequence>MNKKPLSEYSNEELLQAKKTTAVIAITLTSMLVLLLAMGIYISITKKFSALLAIPFSLSTIAIILFKKLKEITAELKNRETNEFKNKTEI</sequence>
<dbReference type="EMBL" id="JBDJNQ010000001">
    <property type="protein sequence ID" value="MEN5376432.1"/>
    <property type="molecule type" value="Genomic_DNA"/>
</dbReference>
<dbReference type="Proteomes" id="UP001409291">
    <property type="component" value="Unassembled WGS sequence"/>
</dbReference>
<reference evidence="2 3" key="1">
    <citation type="submission" date="2024-04" db="EMBL/GenBank/DDBJ databases">
        <title>WGS of bacteria from Torrens River.</title>
        <authorList>
            <person name="Wyrsch E.R."/>
            <person name="Drigo B."/>
        </authorList>
    </citation>
    <scope>NUCLEOTIDE SEQUENCE [LARGE SCALE GENOMIC DNA]</scope>
    <source>
        <strain evidence="2 3">TWI391</strain>
    </source>
</reference>